<dbReference type="EMBL" id="JACHHG010000005">
    <property type="protein sequence ID" value="MBB6098243.1"/>
    <property type="molecule type" value="Genomic_DNA"/>
</dbReference>
<reference evidence="14 15" key="1">
    <citation type="submission" date="2020-08" db="EMBL/GenBank/DDBJ databases">
        <title>Genomic Encyclopedia of Type Strains, Phase IV (KMG-IV): sequencing the most valuable type-strain genomes for metagenomic binning, comparative biology and taxonomic classification.</title>
        <authorList>
            <person name="Goeker M."/>
        </authorList>
    </citation>
    <scope>NUCLEOTIDE SEQUENCE [LARGE SCALE GENOMIC DNA]</scope>
    <source>
        <strain evidence="14 15">DSM 21458</strain>
    </source>
</reference>
<evidence type="ECO:0000313" key="14">
    <source>
        <dbReference type="EMBL" id="MBB6098243.1"/>
    </source>
</evidence>
<dbReference type="SUPFAM" id="SSF54523">
    <property type="entry name" value="Pili subunits"/>
    <property type="match status" value="1"/>
</dbReference>
<dbReference type="GO" id="GO:0042597">
    <property type="term" value="C:periplasmic space"/>
    <property type="evidence" value="ECO:0007669"/>
    <property type="project" value="UniProtKB-SubCell"/>
</dbReference>
<dbReference type="InterPro" id="IPR012902">
    <property type="entry name" value="N_methyl_site"/>
</dbReference>
<dbReference type="Pfam" id="PF07963">
    <property type="entry name" value="N_methyl"/>
    <property type="match status" value="1"/>
</dbReference>
<dbReference type="PROSITE" id="PS00409">
    <property type="entry name" value="PROKAR_NTER_METHYL"/>
    <property type="match status" value="1"/>
</dbReference>
<dbReference type="GO" id="GO:0005886">
    <property type="term" value="C:plasma membrane"/>
    <property type="evidence" value="ECO:0007669"/>
    <property type="project" value="UniProtKB-SubCell"/>
</dbReference>
<name>A0A841HZ86_9DEIO</name>
<evidence type="ECO:0000256" key="8">
    <source>
        <dbReference type="ARBA" id="ARBA00022692"/>
    </source>
</evidence>
<sequence>MIKRRSQGFTLIEVLIALTVFGIAMMAIIPMFVSNMQMNSDSELRTQGAHLAQDYIEALRLKDPGALAAETKTVNVGSRTFRIESEYCTKSSLCGSGSKHILVKVRHNNEIVFQTETVFTQLNTEISP</sequence>
<protein>
    <submittedName>
        <fullName evidence="14">Type IV pilus modification protein PilV</fullName>
    </submittedName>
</protein>
<dbReference type="InterPro" id="IPR045584">
    <property type="entry name" value="Pilin-like"/>
</dbReference>
<feature type="transmembrane region" description="Helical" evidence="13">
    <location>
        <begin position="12"/>
        <end position="33"/>
    </location>
</feature>
<evidence type="ECO:0000256" key="7">
    <source>
        <dbReference type="ARBA" id="ARBA00022519"/>
    </source>
</evidence>
<evidence type="ECO:0000256" key="12">
    <source>
        <dbReference type="ARBA" id="ARBA00023237"/>
    </source>
</evidence>
<keyword evidence="8 13" id="KW-0812">Transmembrane</keyword>
<dbReference type="PANTHER" id="PTHR38779:SF2">
    <property type="entry name" value="TYPE II SECRETION SYSTEM PROTEIN I-RELATED"/>
    <property type="match status" value="1"/>
</dbReference>
<dbReference type="RefSeq" id="WP_183986464.1">
    <property type="nucleotide sequence ID" value="NZ_JACHHG010000005.1"/>
</dbReference>
<evidence type="ECO:0000313" key="15">
    <source>
        <dbReference type="Proteomes" id="UP000569951"/>
    </source>
</evidence>
<dbReference type="PANTHER" id="PTHR38779">
    <property type="entry name" value="TYPE II SECRETION SYSTEM PROTEIN I-RELATED"/>
    <property type="match status" value="1"/>
</dbReference>
<keyword evidence="10 13" id="KW-1133">Transmembrane helix</keyword>
<keyword evidence="6" id="KW-0488">Methylation</keyword>
<dbReference type="InterPro" id="IPR010052">
    <property type="entry name" value="T2SS_protein-GspI"/>
</dbReference>
<comment type="caution">
    <text evidence="14">The sequence shown here is derived from an EMBL/GenBank/DDBJ whole genome shotgun (WGS) entry which is preliminary data.</text>
</comment>
<dbReference type="Proteomes" id="UP000569951">
    <property type="component" value="Unassembled WGS sequence"/>
</dbReference>
<dbReference type="Gene3D" id="3.30.700.10">
    <property type="entry name" value="Glycoprotein, Type 4 Pilin"/>
    <property type="match status" value="1"/>
</dbReference>
<organism evidence="14 15">
    <name type="scientific">Deinobacterium chartae</name>
    <dbReference type="NCBI Taxonomy" id="521158"/>
    <lineage>
        <taxon>Bacteria</taxon>
        <taxon>Thermotogati</taxon>
        <taxon>Deinococcota</taxon>
        <taxon>Deinococci</taxon>
        <taxon>Deinococcales</taxon>
        <taxon>Deinococcaceae</taxon>
        <taxon>Deinobacterium</taxon>
    </lineage>
</organism>
<evidence type="ECO:0000256" key="10">
    <source>
        <dbReference type="ARBA" id="ARBA00022989"/>
    </source>
</evidence>
<accession>A0A841HZ86</accession>
<evidence type="ECO:0000256" key="6">
    <source>
        <dbReference type="ARBA" id="ARBA00022481"/>
    </source>
</evidence>
<gene>
    <name evidence="14" type="ORF">HNR42_001668</name>
</gene>
<dbReference type="GO" id="GO:0015628">
    <property type="term" value="P:protein secretion by the type II secretion system"/>
    <property type="evidence" value="ECO:0007669"/>
    <property type="project" value="InterPro"/>
</dbReference>
<comment type="similarity">
    <text evidence="4">Belongs to the GSP I family.</text>
</comment>
<keyword evidence="7" id="KW-0997">Cell inner membrane</keyword>
<evidence type="ECO:0000256" key="4">
    <source>
        <dbReference type="ARBA" id="ARBA00008358"/>
    </source>
</evidence>
<evidence type="ECO:0000256" key="3">
    <source>
        <dbReference type="ARBA" id="ARBA00004418"/>
    </source>
</evidence>
<dbReference type="AlphaFoldDB" id="A0A841HZ86"/>
<comment type="subcellular location">
    <subcellularLocation>
        <location evidence="2">Cell inner membrane</location>
        <topology evidence="2">Single-pass membrane protein</topology>
    </subcellularLocation>
    <subcellularLocation>
        <location evidence="1">Cell outer membrane</location>
        <topology evidence="1">Single-pass membrane protein</topology>
    </subcellularLocation>
    <subcellularLocation>
        <location evidence="3">Periplasm</location>
    </subcellularLocation>
</comment>
<evidence type="ECO:0000256" key="11">
    <source>
        <dbReference type="ARBA" id="ARBA00023136"/>
    </source>
</evidence>
<keyword evidence="12" id="KW-0998">Cell outer membrane</keyword>
<proteinExistence type="inferred from homology"/>
<dbReference type="NCBIfam" id="TIGR02532">
    <property type="entry name" value="IV_pilin_GFxxxE"/>
    <property type="match status" value="1"/>
</dbReference>
<keyword evidence="5" id="KW-1003">Cell membrane</keyword>
<dbReference type="GO" id="GO:0009279">
    <property type="term" value="C:cell outer membrane"/>
    <property type="evidence" value="ECO:0007669"/>
    <property type="project" value="UniProtKB-SubCell"/>
</dbReference>
<keyword evidence="9" id="KW-0574">Periplasm</keyword>
<evidence type="ECO:0000256" key="1">
    <source>
        <dbReference type="ARBA" id="ARBA00004203"/>
    </source>
</evidence>
<evidence type="ECO:0000256" key="5">
    <source>
        <dbReference type="ARBA" id="ARBA00022475"/>
    </source>
</evidence>
<dbReference type="GO" id="GO:0015627">
    <property type="term" value="C:type II protein secretion system complex"/>
    <property type="evidence" value="ECO:0007669"/>
    <property type="project" value="InterPro"/>
</dbReference>
<evidence type="ECO:0000256" key="2">
    <source>
        <dbReference type="ARBA" id="ARBA00004377"/>
    </source>
</evidence>
<keyword evidence="15" id="KW-1185">Reference proteome</keyword>
<keyword evidence="11 13" id="KW-0472">Membrane</keyword>
<evidence type="ECO:0000256" key="9">
    <source>
        <dbReference type="ARBA" id="ARBA00022764"/>
    </source>
</evidence>
<evidence type="ECO:0000256" key="13">
    <source>
        <dbReference type="SAM" id="Phobius"/>
    </source>
</evidence>